<dbReference type="EMBL" id="CAJVPW010010447">
    <property type="protein sequence ID" value="CAG8615513.1"/>
    <property type="molecule type" value="Genomic_DNA"/>
</dbReference>
<keyword evidence="2" id="KW-1185">Reference proteome</keyword>
<dbReference type="Proteomes" id="UP000789366">
    <property type="component" value="Unassembled WGS sequence"/>
</dbReference>
<gene>
    <name evidence="1" type="ORF">SPELUC_LOCUS7662</name>
</gene>
<proteinExistence type="predicted"/>
<sequence length="575" mass="65496">MEGIVITSNTAGSSSSSSAKGKQAVRTKIIAGAQQVDELALPVLAVYKQKYVSISRALDSAEVKLAKAPSFAVGSLHDLKVKVPVSIDSEVINSLNNTVHATLSDQYVAVLTDKVIELKKAAKDLVPALRRELQDAQQKMLDENTEGATDETVKYWTDLTSRILEHNNHQFAYFVDTFRAKKAMGDTPTMVGQVSDSNIAIDSNDTNNDAMDTIEPSTTKQKKKGQGWRRRQKKQSQKDLLQTKQTTTPSTSKGPKAERQKTPKSVSVNNISSLKYLPMYVWKSLDRGTNFQLTKYCSYHQCQKDWQETKKRIEVGLDRAKTKDVSLFFVNKNVLDISFNVISQHLFNKTIFNHNRFHKSKFGTNKMIEKSFSFLVENNLVVTCADKNMGLTIMDYEWYNYQVNKHLSDRSVYMLKQDGWALNTVDTYGDLFDIIMSVSNEYIRNNGLDRFLNILDPDLEFPAPLFYIIPKLHKNPISSRPITPSYAWVTSDVSKYLADKWSSLVLRCDYILPNSMKLIKEIEELNNNKKLPINASLYTWDIKSMYTNIDLDDICVRIKDMLIYLKVKPEIAEFE</sequence>
<reference evidence="1" key="1">
    <citation type="submission" date="2021-06" db="EMBL/GenBank/DDBJ databases">
        <authorList>
            <person name="Kallberg Y."/>
            <person name="Tangrot J."/>
            <person name="Rosling A."/>
        </authorList>
    </citation>
    <scope>NUCLEOTIDE SEQUENCE</scope>
    <source>
        <strain evidence="1">28 12/20/2015</strain>
    </source>
</reference>
<accession>A0ACA9MVM7</accession>
<organism evidence="1 2">
    <name type="scientific">Cetraspora pellucida</name>
    <dbReference type="NCBI Taxonomy" id="1433469"/>
    <lineage>
        <taxon>Eukaryota</taxon>
        <taxon>Fungi</taxon>
        <taxon>Fungi incertae sedis</taxon>
        <taxon>Mucoromycota</taxon>
        <taxon>Glomeromycotina</taxon>
        <taxon>Glomeromycetes</taxon>
        <taxon>Diversisporales</taxon>
        <taxon>Gigasporaceae</taxon>
        <taxon>Cetraspora</taxon>
    </lineage>
</organism>
<comment type="caution">
    <text evidence="1">The sequence shown here is derived from an EMBL/GenBank/DDBJ whole genome shotgun (WGS) entry which is preliminary data.</text>
</comment>
<evidence type="ECO:0000313" key="2">
    <source>
        <dbReference type="Proteomes" id="UP000789366"/>
    </source>
</evidence>
<evidence type="ECO:0000313" key="1">
    <source>
        <dbReference type="EMBL" id="CAG8615513.1"/>
    </source>
</evidence>
<feature type="non-terminal residue" evidence="1">
    <location>
        <position position="575"/>
    </location>
</feature>
<name>A0ACA9MVM7_9GLOM</name>
<protein>
    <submittedName>
        <fullName evidence="1">15064_t:CDS:1</fullName>
    </submittedName>
</protein>